<name>A0A7V8FWC4_9BURK</name>
<protein>
    <submittedName>
        <fullName evidence="1">Uncharacterized protein</fullName>
    </submittedName>
</protein>
<gene>
    <name evidence="1" type="ORF">GAK35_02299</name>
</gene>
<proteinExistence type="predicted"/>
<sequence>MTQLLLSGLVMGFGFAWGGALFAIARAGLHSLWTAILRLN</sequence>
<dbReference type="Proteomes" id="UP000462435">
    <property type="component" value="Unassembled WGS sequence"/>
</dbReference>
<accession>A0A7V8FWC4</accession>
<reference evidence="2" key="1">
    <citation type="journal article" date="2020" name="MBio">
        <title>Horizontal gene transfer to a defensive symbiont with a reduced genome amongst a multipartite beetle microbiome.</title>
        <authorList>
            <person name="Waterworth S.C."/>
            <person name="Florez L.V."/>
            <person name="Rees E.R."/>
            <person name="Hertweck C."/>
            <person name="Kaltenpoth M."/>
            <person name="Kwan J.C."/>
        </authorList>
    </citation>
    <scope>NUCLEOTIDE SEQUENCE [LARGE SCALE GENOMIC DNA]</scope>
</reference>
<evidence type="ECO:0000313" key="1">
    <source>
        <dbReference type="EMBL" id="KAF1043207.1"/>
    </source>
</evidence>
<evidence type="ECO:0000313" key="2">
    <source>
        <dbReference type="Proteomes" id="UP000462435"/>
    </source>
</evidence>
<comment type="caution">
    <text evidence="1">The sequence shown here is derived from an EMBL/GenBank/DDBJ whole genome shotgun (WGS) entry which is preliminary data.</text>
</comment>
<dbReference type="AlphaFoldDB" id="A0A7V8FWC4"/>
<organism evidence="1 2">
    <name type="scientific">Herbaspirillum frisingense</name>
    <dbReference type="NCBI Taxonomy" id="92645"/>
    <lineage>
        <taxon>Bacteria</taxon>
        <taxon>Pseudomonadati</taxon>
        <taxon>Pseudomonadota</taxon>
        <taxon>Betaproteobacteria</taxon>
        <taxon>Burkholderiales</taxon>
        <taxon>Oxalobacteraceae</taxon>
        <taxon>Herbaspirillum</taxon>
    </lineage>
</organism>
<dbReference type="EMBL" id="WNDX01000064">
    <property type="protein sequence ID" value="KAF1043207.1"/>
    <property type="molecule type" value="Genomic_DNA"/>
</dbReference>